<keyword evidence="13" id="KW-1185">Reference proteome</keyword>
<dbReference type="CDD" id="cd00202">
    <property type="entry name" value="ZnF_GATA"/>
    <property type="match status" value="1"/>
</dbReference>
<comment type="function">
    <text evidence="8">Transcriptional regulator that specifically binds 5'-GATA-3' or 5'-GAT-3' motifs within gene promoters.</text>
</comment>
<dbReference type="Pfam" id="PF00320">
    <property type="entry name" value="GATA"/>
    <property type="match status" value="1"/>
</dbReference>
<protein>
    <recommendedName>
        <fullName evidence="11">GATA-type domain-containing protein</fullName>
    </recommendedName>
</protein>
<name>A0ABR2S423_9ROSI</name>
<dbReference type="InterPro" id="IPR000679">
    <property type="entry name" value="Znf_GATA"/>
</dbReference>
<dbReference type="InterPro" id="IPR013088">
    <property type="entry name" value="Znf_NHR/GATA"/>
</dbReference>
<gene>
    <name evidence="12" type="ORF">V6N11_054482</name>
</gene>
<accession>A0ABR2S423</accession>
<dbReference type="PANTHER" id="PTHR47172">
    <property type="entry name" value="OS01G0976800 PROTEIN"/>
    <property type="match status" value="1"/>
</dbReference>
<evidence type="ECO:0000256" key="7">
    <source>
        <dbReference type="ARBA" id="ARBA00024019"/>
    </source>
</evidence>
<dbReference type="Gene3D" id="3.30.50.10">
    <property type="entry name" value="Erythroid Transcription Factor GATA-1, subunit A"/>
    <property type="match status" value="1"/>
</dbReference>
<feature type="compositionally biased region" description="Low complexity" evidence="10">
    <location>
        <begin position="87"/>
        <end position="96"/>
    </location>
</feature>
<feature type="region of interest" description="Disordered" evidence="10">
    <location>
        <begin position="1"/>
        <end position="55"/>
    </location>
</feature>
<dbReference type="EMBL" id="JBBPBN010000017">
    <property type="protein sequence ID" value="KAK9019981.1"/>
    <property type="molecule type" value="Genomic_DNA"/>
</dbReference>
<feature type="domain" description="GATA-type" evidence="11">
    <location>
        <begin position="28"/>
        <end position="64"/>
    </location>
</feature>
<evidence type="ECO:0000256" key="9">
    <source>
        <dbReference type="PROSITE-ProRule" id="PRU00094"/>
    </source>
</evidence>
<dbReference type="Proteomes" id="UP001396334">
    <property type="component" value="Unassembled WGS sequence"/>
</dbReference>
<proteinExistence type="inferred from homology"/>
<keyword evidence="3" id="KW-0862">Zinc</keyword>
<organism evidence="12 13">
    <name type="scientific">Hibiscus sabdariffa</name>
    <name type="common">roselle</name>
    <dbReference type="NCBI Taxonomy" id="183260"/>
    <lineage>
        <taxon>Eukaryota</taxon>
        <taxon>Viridiplantae</taxon>
        <taxon>Streptophyta</taxon>
        <taxon>Embryophyta</taxon>
        <taxon>Tracheophyta</taxon>
        <taxon>Spermatophyta</taxon>
        <taxon>Magnoliopsida</taxon>
        <taxon>eudicotyledons</taxon>
        <taxon>Gunneridae</taxon>
        <taxon>Pentapetalae</taxon>
        <taxon>rosids</taxon>
        <taxon>malvids</taxon>
        <taxon>Malvales</taxon>
        <taxon>Malvaceae</taxon>
        <taxon>Malvoideae</taxon>
        <taxon>Hibiscus</taxon>
    </lineage>
</organism>
<evidence type="ECO:0000256" key="4">
    <source>
        <dbReference type="ARBA" id="ARBA00023015"/>
    </source>
</evidence>
<dbReference type="PROSITE" id="PS00344">
    <property type="entry name" value="GATA_ZN_FINGER_1"/>
    <property type="match status" value="1"/>
</dbReference>
<comment type="similarity">
    <text evidence="7">Belongs to the type IV zinc-finger family. Class B subfamily.</text>
</comment>
<dbReference type="SMART" id="SM00401">
    <property type="entry name" value="ZnF_GATA"/>
    <property type="match status" value="1"/>
</dbReference>
<evidence type="ECO:0000256" key="2">
    <source>
        <dbReference type="ARBA" id="ARBA00022771"/>
    </source>
</evidence>
<keyword evidence="5" id="KW-0238">DNA-binding</keyword>
<evidence type="ECO:0000259" key="11">
    <source>
        <dbReference type="PROSITE" id="PS50114"/>
    </source>
</evidence>
<evidence type="ECO:0000256" key="1">
    <source>
        <dbReference type="ARBA" id="ARBA00022723"/>
    </source>
</evidence>
<comment type="caution">
    <text evidence="12">The sequence shown here is derived from an EMBL/GenBank/DDBJ whole genome shotgun (WGS) entry which is preliminary data.</text>
</comment>
<keyword evidence="2 9" id="KW-0863">Zinc-finger</keyword>
<evidence type="ECO:0000256" key="6">
    <source>
        <dbReference type="ARBA" id="ARBA00023163"/>
    </source>
</evidence>
<evidence type="ECO:0000313" key="13">
    <source>
        <dbReference type="Proteomes" id="UP001396334"/>
    </source>
</evidence>
<evidence type="ECO:0000256" key="10">
    <source>
        <dbReference type="SAM" id="MobiDB-lite"/>
    </source>
</evidence>
<dbReference type="PROSITE" id="PS50114">
    <property type="entry name" value="GATA_ZN_FINGER_2"/>
    <property type="match status" value="1"/>
</dbReference>
<evidence type="ECO:0000256" key="3">
    <source>
        <dbReference type="ARBA" id="ARBA00022833"/>
    </source>
</evidence>
<evidence type="ECO:0000256" key="5">
    <source>
        <dbReference type="ARBA" id="ARBA00023125"/>
    </source>
</evidence>
<keyword evidence="1" id="KW-0479">Metal-binding</keyword>
<feature type="compositionally biased region" description="Basic and acidic residues" evidence="10">
    <location>
        <begin position="1"/>
        <end position="10"/>
    </location>
</feature>
<keyword evidence="6" id="KW-0804">Transcription</keyword>
<dbReference type="SUPFAM" id="SSF57716">
    <property type="entry name" value="Glucocorticoid receptor-like (DNA-binding domain)"/>
    <property type="match status" value="1"/>
</dbReference>
<evidence type="ECO:0000313" key="12">
    <source>
        <dbReference type="EMBL" id="KAK9019981.1"/>
    </source>
</evidence>
<dbReference type="PANTHER" id="PTHR47172:SF1">
    <property type="entry name" value="GATA TRANSCRIPTION FACTOR 15"/>
    <property type="match status" value="1"/>
</dbReference>
<sequence length="148" mass="16205">MMDPSEKGSDSEDQNNNNHNPEEISLSNETKKTCADCGTSKTPLWRGGPAGPKSLCNACGIRSRKKRRAMLGLNKGEEMKKSKKPTHNSSSSTSSSRNLSDNLKQRLLSLGRQVLMQRSTVENQRTKLGEEEQAAVLLMALSYGSVHA</sequence>
<reference evidence="12 13" key="1">
    <citation type="journal article" date="2024" name="G3 (Bethesda)">
        <title>Genome assembly of Hibiscus sabdariffa L. provides insights into metabolisms of medicinal natural products.</title>
        <authorList>
            <person name="Kim T."/>
        </authorList>
    </citation>
    <scope>NUCLEOTIDE SEQUENCE [LARGE SCALE GENOMIC DNA]</scope>
    <source>
        <strain evidence="12">TK-2024</strain>
        <tissue evidence="12">Old leaves</tissue>
    </source>
</reference>
<keyword evidence="4" id="KW-0805">Transcription regulation</keyword>
<evidence type="ECO:0000256" key="8">
    <source>
        <dbReference type="ARBA" id="ARBA00037539"/>
    </source>
</evidence>
<feature type="region of interest" description="Disordered" evidence="10">
    <location>
        <begin position="67"/>
        <end position="104"/>
    </location>
</feature>